<evidence type="ECO:0000256" key="1">
    <source>
        <dbReference type="SAM" id="MobiDB-lite"/>
    </source>
</evidence>
<evidence type="ECO:0000313" key="2">
    <source>
        <dbReference type="EMBL" id="TSA86767.1"/>
    </source>
</evidence>
<name>A0A553V2Q4_9DEIO</name>
<gene>
    <name evidence="2" type="ORF">FNU79_06145</name>
</gene>
<sequence length="68" mass="7835">MRQQLKKLQSQQEHAADEKHPVSEMLKPCLSLLFGREGRLGRKAGQYAQAQAYKQQGRYPMPNQIPIK</sequence>
<feature type="compositionally biased region" description="Polar residues" evidence="1">
    <location>
        <begin position="1"/>
        <end position="13"/>
    </location>
</feature>
<dbReference type="Proteomes" id="UP000316092">
    <property type="component" value="Unassembled WGS sequence"/>
</dbReference>
<reference evidence="2 3" key="1">
    <citation type="submission" date="2019-07" db="EMBL/GenBank/DDBJ databases">
        <title>Deinococcus detaillus sp. nov., isolated from humus soil in Antarctica.</title>
        <authorList>
            <person name="Zhang K."/>
        </authorList>
    </citation>
    <scope>NUCLEOTIDE SEQUENCE [LARGE SCALE GENOMIC DNA]</scope>
    <source>
        <strain evidence="2 3">H1</strain>
    </source>
</reference>
<accession>A0A553V2Q4</accession>
<comment type="caution">
    <text evidence="2">The sequence shown here is derived from an EMBL/GenBank/DDBJ whole genome shotgun (WGS) entry which is preliminary data.</text>
</comment>
<proteinExistence type="predicted"/>
<protein>
    <submittedName>
        <fullName evidence="2">Uncharacterized protein</fullName>
    </submittedName>
</protein>
<feature type="region of interest" description="Disordered" evidence="1">
    <location>
        <begin position="1"/>
        <end position="22"/>
    </location>
</feature>
<organism evidence="2 3">
    <name type="scientific">Deinococcus detaillensis</name>
    <dbReference type="NCBI Taxonomy" id="2592048"/>
    <lineage>
        <taxon>Bacteria</taxon>
        <taxon>Thermotogati</taxon>
        <taxon>Deinococcota</taxon>
        <taxon>Deinococci</taxon>
        <taxon>Deinococcales</taxon>
        <taxon>Deinococcaceae</taxon>
        <taxon>Deinococcus</taxon>
    </lineage>
</organism>
<keyword evidence="3" id="KW-1185">Reference proteome</keyword>
<dbReference type="EMBL" id="VKDB01000004">
    <property type="protein sequence ID" value="TSA86767.1"/>
    <property type="molecule type" value="Genomic_DNA"/>
</dbReference>
<dbReference type="OrthoDB" id="9978364at2"/>
<dbReference type="AlphaFoldDB" id="A0A553V2Q4"/>
<dbReference type="RefSeq" id="WP_143720000.1">
    <property type="nucleotide sequence ID" value="NZ_VKDB01000004.1"/>
</dbReference>
<evidence type="ECO:0000313" key="3">
    <source>
        <dbReference type="Proteomes" id="UP000316092"/>
    </source>
</evidence>